<dbReference type="SMART" id="SM00418">
    <property type="entry name" value="HTH_ARSR"/>
    <property type="match status" value="1"/>
</dbReference>
<name>A0A4Q9GXR8_9MICO</name>
<dbReference type="CDD" id="cd00090">
    <property type="entry name" value="HTH_ARSR"/>
    <property type="match status" value="1"/>
</dbReference>
<dbReference type="SUPFAM" id="SSF46785">
    <property type="entry name" value="Winged helix' DNA-binding domain"/>
    <property type="match status" value="1"/>
</dbReference>
<dbReference type="InterPro" id="IPR036390">
    <property type="entry name" value="WH_DNA-bd_sf"/>
</dbReference>
<dbReference type="Gene3D" id="1.10.10.10">
    <property type="entry name" value="Winged helix-like DNA-binding domain superfamily/Winged helix DNA-binding domain"/>
    <property type="match status" value="1"/>
</dbReference>
<dbReference type="InterPro" id="IPR036388">
    <property type="entry name" value="WH-like_DNA-bd_sf"/>
</dbReference>
<feature type="domain" description="HTH arsR-type" evidence="1">
    <location>
        <begin position="28"/>
        <end position="108"/>
    </location>
</feature>
<dbReference type="Pfam" id="PF12840">
    <property type="entry name" value="HTH_20"/>
    <property type="match status" value="1"/>
</dbReference>
<comment type="caution">
    <text evidence="2">The sequence shown here is derived from an EMBL/GenBank/DDBJ whole genome shotgun (WGS) entry which is preliminary data.</text>
</comment>
<gene>
    <name evidence="2" type="ORF">EYE40_06455</name>
</gene>
<organism evidence="2 3">
    <name type="scientific">Glaciihabitans arcticus</name>
    <dbReference type="NCBI Taxonomy" id="2668039"/>
    <lineage>
        <taxon>Bacteria</taxon>
        <taxon>Bacillati</taxon>
        <taxon>Actinomycetota</taxon>
        <taxon>Actinomycetes</taxon>
        <taxon>Micrococcales</taxon>
        <taxon>Microbacteriaceae</taxon>
        <taxon>Glaciihabitans</taxon>
    </lineage>
</organism>
<sequence length="220" mass="24253">MSNDSTPELPPPSTQATVDIPARIVDMEGLKALAHPLRVKILDTLSTYGEFTASGLGERLGESSGATSYHLRQLEKHKFVREVQGRGTGRERWWERVPGGIMVGSPSEESTPSERAASKLVLREWMVNRRIVLDDFLNNGDDVLSQAWMEASVVSMSNLNLTREQASDLSTRLQGVLDEFVVAYRGQKVPGARPVQTHINVFPVIDGTQVPETTSKEVPS</sequence>
<dbReference type="RefSeq" id="WP_130981181.1">
    <property type="nucleotide sequence ID" value="NZ_SISG01000001.1"/>
</dbReference>
<evidence type="ECO:0000259" key="1">
    <source>
        <dbReference type="SMART" id="SM00418"/>
    </source>
</evidence>
<protein>
    <submittedName>
        <fullName evidence="2">ArsR family transcriptional regulator</fullName>
    </submittedName>
</protein>
<accession>A0A4Q9GXR8</accession>
<evidence type="ECO:0000313" key="2">
    <source>
        <dbReference type="EMBL" id="TBN57070.1"/>
    </source>
</evidence>
<dbReference type="GO" id="GO:0003700">
    <property type="term" value="F:DNA-binding transcription factor activity"/>
    <property type="evidence" value="ECO:0007669"/>
    <property type="project" value="InterPro"/>
</dbReference>
<reference evidence="3" key="1">
    <citation type="submission" date="2019-02" db="EMBL/GenBank/DDBJ databases">
        <title>Glaciihabitans arcticus sp. nov., a psychrotolerant bacterium isolated from polar soil.</title>
        <authorList>
            <person name="Dahal R.H."/>
        </authorList>
    </citation>
    <scope>NUCLEOTIDE SEQUENCE [LARGE SCALE GENOMIC DNA]</scope>
    <source>
        <strain evidence="3">RP-3-7</strain>
    </source>
</reference>
<dbReference type="InterPro" id="IPR011991">
    <property type="entry name" value="ArsR-like_HTH"/>
</dbReference>
<dbReference type="AlphaFoldDB" id="A0A4Q9GXR8"/>
<dbReference type="EMBL" id="SISG01000001">
    <property type="protein sequence ID" value="TBN57070.1"/>
    <property type="molecule type" value="Genomic_DNA"/>
</dbReference>
<dbReference type="InterPro" id="IPR001845">
    <property type="entry name" value="HTH_ArsR_DNA-bd_dom"/>
</dbReference>
<proteinExistence type="predicted"/>
<keyword evidence="3" id="KW-1185">Reference proteome</keyword>
<evidence type="ECO:0000313" key="3">
    <source>
        <dbReference type="Proteomes" id="UP000294194"/>
    </source>
</evidence>
<dbReference type="Proteomes" id="UP000294194">
    <property type="component" value="Unassembled WGS sequence"/>
</dbReference>